<dbReference type="InterPro" id="IPR000182">
    <property type="entry name" value="GNAT_dom"/>
</dbReference>
<dbReference type="PANTHER" id="PTHR43441">
    <property type="entry name" value="RIBOSOMAL-PROTEIN-SERINE ACETYLTRANSFERASE"/>
    <property type="match status" value="1"/>
</dbReference>
<feature type="region of interest" description="Disordered" evidence="1">
    <location>
        <begin position="1"/>
        <end position="20"/>
    </location>
</feature>
<dbReference type="Proteomes" id="UP001499884">
    <property type="component" value="Unassembled WGS sequence"/>
</dbReference>
<evidence type="ECO:0000256" key="1">
    <source>
        <dbReference type="SAM" id="MobiDB-lite"/>
    </source>
</evidence>
<dbReference type="RefSeq" id="WP_345652446.1">
    <property type="nucleotide sequence ID" value="NZ_BAABEP010000050.1"/>
</dbReference>
<organism evidence="3 4">
    <name type="scientific">Streptomyces tremellae</name>
    <dbReference type="NCBI Taxonomy" id="1124239"/>
    <lineage>
        <taxon>Bacteria</taxon>
        <taxon>Bacillati</taxon>
        <taxon>Actinomycetota</taxon>
        <taxon>Actinomycetes</taxon>
        <taxon>Kitasatosporales</taxon>
        <taxon>Streptomycetaceae</taxon>
        <taxon>Streptomyces</taxon>
    </lineage>
</organism>
<comment type="caution">
    <text evidence="3">The sequence shown here is derived from an EMBL/GenBank/DDBJ whole genome shotgun (WGS) entry which is preliminary data.</text>
</comment>
<dbReference type="EMBL" id="BAABEP010000050">
    <property type="protein sequence ID" value="GAA3750105.1"/>
    <property type="molecule type" value="Genomic_DNA"/>
</dbReference>
<sequence length="194" mass="20008">MTGRDAEPAAGAPPRFPGPGAPVRLVGEGLVLREWSAADVPAMTALFDDPDTARFTPLASPFDEAAARAYLARAAEARAAGRRLQLAVTEDGGAPLGEVLLFTAVDYPLAVEAGYAIGPRHRGRGLAARALRPAVAYAYGTLGARRVLLRIVAENAASRAVARAAGFSLTDQPPVAAPGGALLWTWQHAGPPGP</sequence>
<dbReference type="PANTHER" id="PTHR43441:SF10">
    <property type="entry name" value="ACETYLTRANSFERASE"/>
    <property type="match status" value="1"/>
</dbReference>
<name>A0ABP7FX79_9ACTN</name>
<proteinExistence type="predicted"/>
<dbReference type="Pfam" id="PF13302">
    <property type="entry name" value="Acetyltransf_3"/>
    <property type="match status" value="1"/>
</dbReference>
<evidence type="ECO:0000259" key="2">
    <source>
        <dbReference type="PROSITE" id="PS51186"/>
    </source>
</evidence>
<reference evidence="4" key="1">
    <citation type="journal article" date="2019" name="Int. J. Syst. Evol. Microbiol.">
        <title>The Global Catalogue of Microorganisms (GCM) 10K type strain sequencing project: providing services to taxonomists for standard genome sequencing and annotation.</title>
        <authorList>
            <consortium name="The Broad Institute Genomics Platform"/>
            <consortium name="The Broad Institute Genome Sequencing Center for Infectious Disease"/>
            <person name="Wu L."/>
            <person name="Ma J."/>
        </authorList>
    </citation>
    <scope>NUCLEOTIDE SEQUENCE [LARGE SCALE GENOMIC DNA]</scope>
    <source>
        <strain evidence="4">JCM 30846</strain>
    </source>
</reference>
<gene>
    <name evidence="3" type="ORF">GCM10023082_52620</name>
</gene>
<dbReference type="InterPro" id="IPR051908">
    <property type="entry name" value="Ribosomal_N-acetyltransferase"/>
</dbReference>
<accession>A0ABP7FX79</accession>
<dbReference type="Gene3D" id="3.40.630.30">
    <property type="match status" value="1"/>
</dbReference>
<dbReference type="PROSITE" id="PS51186">
    <property type="entry name" value="GNAT"/>
    <property type="match status" value="1"/>
</dbReference>
<evidence type="ECO:0000313" key="4">
    <source>
        <dbReference type="Proteomes" id="UP001499884"/>
    </source>
</evidence>
<protein>
    <recommendedName>
        <fullName evidence="2">N-acetyltransferase domain-containing protein</fullName>
    </recommendedName>
</protein>
<dbReference type="InterPro" id="IPR016181">
    <property type="entry name" value="Acyl_CoA_acyltransferase"/>
</dbReference>
<feature type="domain" description="N-acetyltransferase" evidence="2">
    <location>
        <begin position="30"/>
        <end position="189"/>
    </location>
</feature>
<dbReference type="SUPFAM" id="SSF55729">
    <property type="entry name" value="Acyl-CoA N-acyltransferases (Nat)"/>
    <property type="match status" value="1"/>
</dbReference>
<evidence type="ECO:0000313" key="3">
    <source>
        <dbReference type="EMBL" id="GAA3750105.1"/>
    </source>
</evidence>
<keyword evidence="4" id="KW-1185">Reference proteome</keyword>